<comment type="catalytic activity">
    <reaction evidence="6">
        <text>Exonucleolytic cleavage in either 5'- to 3'- or 3'- to 5'-direction to yield nucleoside 5'-phosphates.</text>
        <dbReference type="EC" id="3.1.11.6"/>
    </reaction>
</comment>
<comment type="function">
    <text evidence="6">Bidirectionally degrades single-stranded DNA into large acid-insoluble oligonucleotides, which are then degraded further into small acid-soluble oligonucleotides.</text>
</comment>
<keyword evidence="8" id="KW-1185">Reference proteome</keyword>
<comment type="subcellular location">
    <subcellularLocation>
        <location evidence="6">Cytoplasm</location>
    </subcellularLocation>
</comment>
<keyword evidence="4 6" id="KW-0378">Hydrolase</keyword>
<dbReference type="InterPro" id="IPR037004">
    <property type="entry name" value="Exonuc_VII_ssu_sf"/>
</dbReference>
<evidence type="ECO:0000256" key="3">
    <source>
        <dbReference type="ARBA" id="ARBA00022722"/>
    </source>
</evidence>
<gene>
    <name evidence="6 7" type="primary">xseB</name>
    <name evidence="7" type="ORF">L3081_07435</name>
</gene>
<dbReference type="Gene3D" id="1.10.287.1040">
    <property type="entry name" value="Exonuclease VII, small subunit"/>
    <property type="match status" value="1"/>
</dbReference>
<proteinExistence type="inferred from homology"/>
<dbReference type="NCBIfam" id="TIGR01280">
    <property type="entry name" value="xseB"/>
    <property type="match status" value="1"/>
</dbReference>
<dbReference type="Pfam" id="PF02609">
    <property type="entry name" value="Exonuc_VII_S"/>
    <property type="match status" value="1"/>
</dbReference>
<reference evidence="7" key="1">
    <citation type="submission" date="2022-01" db="EMBL/GenBank/DDBJ databases">
        <title>Colwellia maritima, isolated from seawater.</title>
        <authorList>
            <person name="Kristyanto S."/>
            <person name="Jung J."/>
            <person name="Jeon C.O."/>
        </authorList>
    </citation>
    <scope>NUCLEOTIDE SEQUENCE</scope>
    <source>
        <strain evidence="7">MSW7</strain>
    </source>
</reference>
<evidence type="ECO:0000256" key="1">
    <source>
        <dbReference type="ARBA" id="ARBA00009998"/>
    </source>
</evidence>
<evidence type="ECO:0000313" key="7">
    <source>
        <dbReference type="EMBL" id="MCI2283262.1"/>
    </source>
</evidence>
<evidence type="ECO:0000313" key="8">
    <source>
        <dbReference type="Proteomes" id="UP001139646"/>
    </source>
</evidence>
<comment type="similarity">
    <text evidence="1 6">Belongs to the XseB family.</text>
</comment>
<comment type="subunit">
    <text evidence="6">Heterooligomer composed of large and small subunits.</text>
</comment>
<dbReference type="EC" id="3.1.11.6" evidence="6"/>
<organism evidence="7 8">
    <name type="scientific">Colwellia maritima</name>
    <dbReference type="NCBI Taxonomy" id="2912588"/>
    <lineage>
        <taxon>Bacteria</taxon>
        <taxon>Pseudomonadati</taxon>
        <taxon>Pseudomonadota</taxon>
        <taxon>Gammaproteobacteria</taxon>
        <taxon>Alteromonadales</taxon>
        <taxon>Colwelliaceae</taxon>
        <taxon>Colwellia</taxon>
    </lineage>
</organism>
<evidence type="ECO:0000256" key="4">
    <source>
        <dbReference type="ARBA" id="ARBA00022801"/>
    </source>
</evidence>
<sequence length="88" mass="9866">MAKKKLENLSFEESLNELDTIVQNLEQGDIDLEESMALFERGLTLSKLSQNKLQAAEQKVKILLEKEGQQQLQDFDLSANIPSSGDLS</sequence>
<keyword evidence="5 6" id="KW-0269">Exonuclease</keyword>
<dbReference type="InterPro" id="IPR003761">
    <property type="entry name" value="Exonuc_VII_S"/>
</dbReference>
<dbReference type="GO" id="GO:0008855">
    <property type="term" value="F:exodeoxyribonuclease VII activity"/>
    <property type="evidence" value="ECO:0007669"/>
    <property type="project" value="UniProtKB-EC"/>
</dbReference>
<dbReference type="HAMAP" id="MF_00337">
    <property type="entry name" value="Exonuc_7_S"/>
    <property type="match status" value="1"/>
</dbReference>
<evidence type="ECO:0000256" key="2">
    <source>
        <dbReference type="ARBA" id="ARBA00022490"/>
    </source>
</evidence>
<evidence type="ECO:0000256" key="5">
    <source>
        <dbReference type="ARBA" id="ARBA00022839"/>
    </source>
</evidence>
<dbReference type="SUPFAM" id="SSF116842">
    <property type="entry name" value="XseB-like"/>
    <property type="match status" value="1"/>
</dbReference>
<dbReference type="PANTHER" id="PTHR34137:SF1">
    <property type="entry name" value="EXODEOXYRIBONUCLEASE 7 SMALL SUBUNIT"/>
    <property type="match status" value="1"/>
</dbReference>
<dbReference type="NCBIfam" id="NF002139">
    <property type="entry name" value="PRK00977.1-3"/>
    <property type="match status" value="1"/>
</dbReference>
<dbReference type="NCBIfam" id="NF002140">
    <property type="entry name" value="PRK00977.1-4"/>
    <property type="match status" value="1"/>
</dbReference>
<dbReference type="Proteomes" id="UP001139646">
    <property type="component" value="Unassembled WGS sequence"/>
</dbReference>
<accession>A0ABS9X2J0</accession>
<comment type="caution">
    <text evidence="7">The sequence shown here is derived from an EMBL/GenBank/DDBJ whole genome shotgun (WGS) entry which is preliminary data.</text>
</comment>
<dbReference type="EMBL" id="JAKKSL010000001">
    <property type="protein sequence ID" value="MCI2283262.1"/>
    <property type="molecule type" value="Genomic_DNA"/>
</dbReference>
<evidence type="ECO:0000256" key="6">
    <source>
        <dbReference type="HAMAP-Rule" id="MF_00337"/>
    </source>
</evidence>
<keyword evidence="3 6" id="KW-0540">Nuclease</keyword>
<dbReference type="RefSeq" id="WP_242284584.1">
    <property type="nucleotide sequence ID" value="NZ_JAKKSL010000001.1"/>
</dbReference>
<name>A0ABS9X2J0_9GAMM</name>
<keyword evidence="2 6" id="KW-0963">Cytoplasm</keyword>
<dbReference type="PANTHER" id="PTHR34137">
    <property type="entry name" value="EXODEOXYRIBONUCLEASE 7 SMALL SUBUNIT"/>
    <property type="match status" value="1"/>
</dbReference>
<protein>
    <recommendedName>
        <fullName evidence="6">Exodeoxyribonuclease 7 small subunit</fullName>
        <ecNumber evidence="6">3.1.11.6</ecNumber>
    </recommendedName>
    <alternativeName>
        <fullName evidence="6">Exodeoxyribonuclease VII small subunit</fullName>
        <shortName evidence="6">Exonuclease VII small subunit</shortName>
    </alternativeName>
</protein>